<evidence type="ECO:0000256" key="4">
    <source>
        <dbReference type="ARBA" id="ARBA00022692"/>
    </source>
</evidence>
<comment type="subcellular location">
    <subcellularLocation>
        <location evidence="1">Cell membrane</location>
        <topology evidence="1">Multi-pass membrane protein</topology>
    </subcellularLocation>
</comment>
<evidence type="ECO:0000256" key="12">
    <source>
        <dbReference type="SAM" id="Phobius"/>
    </source>
</evidence>
<feature type="transmembrane region" description="Helical" evidence="12">
    <location>
        <begin position="130"/>
        <end position="156"/>
    </location>
</feature>
<evidence type="ECO:0000256" key="9">
    <source>
        <dbReference type="ARBA" id="ARBA00023224"/>
    </source>
</evidence>
<organism evidence="14 15">
    <name type="scientific">Dendroctonus ponderosae</name>
    <name type="common">Mountain pine beetle</name>
    <dbReference type="NCBI Taxonomy" id="77166"/>
    <lineage>
        <taxon>Eukaryota</taxon>
        <taxon>Metazoa</taxon>
        <taxon>Ecdysozoa</taxon>
        <taxon>Arthropoda</taxon>
        <taxon>Hexapoda</taxon>
        <taxon>Insecta</taxon>
        <taxon>Pterygota</taxon>
        <taxon>Neoptera</taxon>
        <taxon>Endopterygota</taxon>
        <taxon>Coleoptera</taxon>
        <taxon>Polyphaga</taxon>
        <taxon>Cucujiformia</taxon>
        <taxon>Curculionidae</taxon>
        <taxon>Scolytinae</taxon>
        <taxon>Dendroctonus</taxon>
    </lineage>
</organism>
<protein>
    <recommendedName>
        <fullName evidence="13">G-protein coupled receptors family 1 profile domain-containing protein</fullName>
    </recommendedName>
</protein>
<keyword evidence="7 12" id="KW-0472">Membrane</keyword>
<keyword evidence="15" id="KW-1185">Reference proteome</keyword>
<feature type="transmembrane region" description="Helical" evidence="12">
    <location>
        <begin position="285"/>
        <end position="306"/>
    </location>
</feature>
<evidence type="ECO:0000256" key="8">
    <source>
        <dbReference type="ARBA" id="ARBA00023170"/>
    </source>
</evidence>
<evidence type="ECO:0000256" key="2">
    <source>
        <dbReference type="ARBA" id="ARBA00010663"/>
    </source>
</evidence>
<evidence type="ECO:0000256" key="5">
    <source>
        <dbReference type="ARBA" id="ARBA00022989"/>
    </source>
</evidence>
<feature type="transmembrane region" description="Helical" evidence="12">
    <location>
        <begin position="177"/>
        <end position="199"/>
    </location>
</feature>
<dbReference type="AlphaFoldDB" id="A0AAR5Q241"/>
<evidence type="ECO:0000256" key="7">
    <source>
        <dbReference type="ARBA" id="ARBA00023136"/>
    </source>
</evidence>
<keyword evidence="4 10" id="KW-0812">Transmembrane</keyword>
<name>A0AAR5Q241_DENPD</name>
<feature type="region of interest" description="Disordered" evidence="11">
    <location>
        <begin position="424"/>
        <end position="446"/>
    </location>
</feature>
<evidence type="ECO:0000259" key="13">
    <source>
        <dbReference type="PROSITE" id="PS50262"/>
    </source>
</evidence>
<proteinExistence type="inferred from homology"/>
<dbReference type="CDD" id="cd15390">
    <property type="entry name" value="7tmA_TACR"/>
    <property type="match status" value="1"/>
</dbReference>
<evidence type="ECO:0000256" key="11">
    <source>
        <dbReference type="SAM" id="MobiDB-lite"/>
    </source>
</evidence>
<keyword evidence="5 12" id="KW-1133">Transmembrane helix</keyword>
<dbReference type="PROSITE" id="PS00237">
    <property type="entry name" value="G_PROTEIN_RECEP_F1_1"/>
    <property type="match status" value="1"/>
</dbReference>
<dbReference type="Proteomes" id="UP000019118">
    <property type="component" value="Unassembled WGS sequence"/>
</dbReference>
<accession>A0AAR5Q241</accession>
<evidence type="ECO:0000256" key="6">
    <source>
        <dbReference type="ARBA" id="ARBA00023040"/>
    </source>
</evidence>
<keyword evidence="8 10" id="KW-0675">Receptor</keyword>
<feature type="transmembrane region" description="Helical" evidence="12">
    <location>
        <begin position="234"/>
        <end position="255"/>
    </location>
</feature>
<evidence type="ECO:0000313" key="14">
    <source>
        <dbReference type="EnsemblMetazoa" id="XP_019767308.1"/>
    </source>
</evidence>
<feature type="compositionally biased region" description="Basic and acidic residues" evidence="11">
    <location>
        <begin position="436"/>
        <end position="446"/>
    </location>
</feature>
<dbReference type="PRINTS" id="PR00244">
    <property type="entry name" value="NEUROKININR"/>
</dbReference>
<dbReference type="InterPro" id="IPR017452">
    <property type="entry name" value="GPCR_Rhodpsn_7TM"/>
</dbReference>
<dbReference type="PROSITE" id="PS50262">
    <property type="entry name" value="G_PROTEIN_RECEP_F1_2"/>
    <property type="match status" value="1"/>
</dbReference>
<reference evidence="14" key="2">
    <citation type="submission" date="2024-08" db="UniProtKB">
        <authorList>
            <consortium name="EnsemblMetazoa"/>
        </authorList>
    </citation>
    <scope>IDENTIFICATION</scope>
</reference>
<keyword evidence="9 10" id="KW-0807">Transducer</keyword>
<dbReference type="PANTHER" id="PTHR46925">
    <property type="entry name" value="G-PROTEIN COUPLED RECEPTOR TKR-1-RELATED"/>
    <property type="match status" value="1"/>
</dbReference>
<dbReference type="GO" id="GO:0005886">
    <property type="term" value="C:plasma membrane"/>
    <property type="evidence" value="ECO:0007669"/>
    <property type="project" value="UniProtKB-SubCell"/>
</dbReference>
<keyword evidence="3" id="KW-1003">Cell membrane</keyword>
<dbReference type="Pfam" id="PF00001">
    <property type="entry name" value="7tm_1"/>
    <property type="match status" value="1"/>
</dbReference>
<keyword evidence="6 10" id="KW-0297">G-protein coupled receptor</keyword>
<dbReference type="InterPro" id="IPR001681">
    <property type="entry name" value="Neurokn_rcpt"/>
</dbReference>
<dbReference type="PRINTS" id="PR00237">
    <property type="entry name" value="GPCRRHODOPSN"/>
</dbReference>
<feature type="transmembrane region" description="Helical" evidence="12">
    <location>
        <begin position="100"/>
        <end position="124"/>
    </location>
</feature>
<evidence type="ECO:0000313" key="15">
    <source>
        <dbReference type="Proteomes" id="UP000019118"/>
    </source>
</evidence>
<dbReference type="EnsemblMetazoa" id="XM_019911749.1">
    <property type="protein sequence ID" value="XP_019767308.1"/>
    <property type="gene ID" value="LOC109542504"/>
</dbReference>
<comment type="similarity">
    <text evidence="2 10">Belongs to the G-protein coupled receptor 1 family.</text>
</comment>
<dbReference type="GO" id="GO:0004995">
    <property type="term" value="F:tachykinin receptor activity"/>
    <property type="evidence" value="ECO:0007669"/>
    <property type="project" value="InterPro"/>
</dbReference>
<evidence type="ECO:0000256" key="1">
    <source>
        <dbReference type="ARBA" id="ARBA00004651"/>
    </source>
</evidence>
<evidence type="ECO:0000256" key="3">
    <source>
        <dbReference type="ARBA" id="ARBA00022475"/>
    </source>
</evidence>
<dbReference type="Gene3D" id="1.20.1070.10">
    <property type="entry name" value="Rhodopsin 7-helix transmembrane proteins"/>
    <property type="match status" value="1"/>
</dbReference>
<feature type="transmembrane region" description="Helical" evidence="12">
    <location>
        <begin position="326"/>
        <end position="344"/>
    </location>
</feature>
<feature type="domain" description="G-protein coupled receptors family 1 profile" evidence="13">
    <location>
        <begin position="79"/>
        <end position="341"/>
    </location>
</feature>
<evidence type="ECO:0000256" key="10">
    <source>
        <dbReference type="RuleBase" id="RU000688"/>
    </source>
</evidence>
<reference evidence="15" key="1">
    <citation type="journal article" date="2013" name="Genome Biol.">
        <title>Draft genome of the mountain pine beetle, Dendroctonus ponderosae Hopkins, a major forest pest.</title>
        <authorList>
            <person name="Keeling C.I."/>
            <person name="Yuen M.M."/>
            <person name="Liao N.Y."/>
            <person name="Docking T.R."/>
            <person name="Chan S.K."/>
            <person name="Taylor G.A."/>
            <person name="Palmquist D.L."/>
            <person name="Jackman S.D."/>
            <person name="Nguyen A."/>
            <person name="Li M."/>
            <person name="Henderson H."/>
            <person name="Janes J.K."/>
            <person name="Zhao Y."/>
            <person name="Pandoh P."/>
            <person name="Moore R."/>
            <person name="Sperling F.A."/>
            <person name="Huber D.P."/>
            <person name="Birol I."/>
            <person name="Jones S.J."/>
            <person name="Bohlmann J."/>
        </authorList>
    </citation>
    <scope>NUCLEOTIDE SEQUENCE</scope>
</reference>
<dbReference type="InterPro" id="IPR000276">
    <property type="entry name" value="GPCR_Rhodpsn"/>
</dbReference>
<dbReference type="PANTHER" id="PTHR46925:SF2">
    <property type="entry name" value="G-PROTEIN COUPLED RECEPTOR TKR-1-RELATED"/>
    <property type="match status" value="1"/>
</dbReference>
<feature type="transmembrane region" description="Helical" evidence="12">
    <location>
        <begin position="63"/>
        <end position="88"/>
    </location>
</feature>
<sequence length="446" mass="51318">MHLFNLRSVDLCAYERECKRPQAGDSHNGEIWTINKTFEGLDYGSLTEANTPSSTDLPKWIQAAWIIVFGCMILVATGGNCIVIWIVMAHRRMRTVTNYFLVNLSIADLLLTLFNCTFNSIYMIQRNWPFGTWYCTISNFIANATVTASVFTLTGISCDRYLAIVHPLHPRMSKTSSLITIFFIWTASMVFAVPCLMYSTTFIYRHRGIEQIGCIMIWPDKKVVGSTYDLGYQMLFLVIAYFVPMLLMSMCYTIMGKVLWGSKSIGELTQRQLDSIRSKRKVVKMFILVVVIFGICWLPYHGYFIYVYFDTKVIYNKYTQHVFLSFYWFAMSNAIVNPMIYYWMNARFRQYFRSVICGWQSFFTSRAASDTLPATHRNSQNSFSKSANGTVPCKRPLSPNICLNDTVPYALVAGTIGIVREKERRMSNKTTRTTSLKKDGHNTTFL</sequence>
<dbReference type="SUPFAM" id="SSF81321">
    <property type="entry name" value="Family A G protein-coupled receptor-like"/>
    <property type="match status" value="1"/>
</dbReference>